<sequence length="15" mass="1825">SLTMKENYQKLEQRG</sequence>
<organism evidence="1">
    <name type="scientific">Oikopleura dioica</name>
    <name type="common">Tunicate</name>
    <dbReference type="NCBI Taxonomy" id="34765"/>
    <lineage>
        <taxon>Eukaryota</taxon>
        <taxon>Metazoa</taxon>
        <taxon>Chordata</taxon>
        <taxon>Tunicata</taxon>
        <taxon>Appendicularia</taxon>
        <taxon>Copelata</taxon>
        <taxon>Oikopleuridae</taxon>
        <taxon>Oikopleura</taxon>
    </lineage>
</organism>
<reference evidence="1" key="1">
    <citation type="journal article" date="2010" name="Science">
        <title>Plasticity of animal genome architecture unmasked by rapid evolution of a pelagic tunicate.</title>
        <authorList>
            <person name="Denoeud F."/>
            <person name="Henriet S."/>
            <person name="Mungpakdee S."/>
            <person name="Aury J.M."/>
            <person name="Da Silva C."/>
            <person name="Brinkmann H."/>
            <person name="Mikhaleva J."/>
            <person name="Olsen L.C."/>
            <person name="Jubin C."/>
            <person name="Canestro C."/>
            <person name="Bouquet J.M."/>
            <person name="Danks G."/>
            <person name="Poulain J."/>
            <person name="Campsteijn C."/>
            <person name="Adamski M."/>
            <person name="Cross I."/>
            <person name="Yadetie F."/>
            <person name="Muffato M."/>
            <person name="Louis A."/>
            <person name="Butcher S."/>
            <person name="Tsagkogeorga G."/>
            <person name="Konrad A."/>
            <person name="Singh S."/>
            <person name="Jensen M.F."/>
            <person name="Cong E.H."/>
            <person name="Eikeseth-Otteraa H."/>
            <person name="Noel B."/>
            <person name="Anthouard V."/>
            <person name="Porcel B.M."/>
            <person name="Kachouri-Lafond R."/>
            <person name="Nishino A."/>
            <person name="Ugolini M."/>
            <person name="Chourrout P."/>
            <person name="Nishida H."/>
            <person name="Aasland R."/>
            <person name="Huzurbazar S."/>
            <person name="Westhof E."/>
            <person name="Delsuc F."/>
            <person name="Lehrach H."/>
            <person name="Reinhardt R."/>
            <person name="Weissenbach J."/>
            <person name="Roy S.W."/>
            <person name="Artiguenave F."/>
            <person name="Postlethwait J.H."/>
            <person name="Manak J.R."/>
            <person name="Thompson E.M."/>
            <person name="Jaillon O."/>
            <person name="Du Pasquier L."/>
            <person name="Boudinot P."/>
            <person name="Liberles D.A."/>
            <person name="Volff J.N."/>
            <person name="Philippe H."/>
            <person name="Lenhard B."/>
            <person name="Roest Crollius H."/>
            <person name="Wincker P."/>
            <person name="Chourrout D."/>
        </authorList>
    </citation>
    <scope>NUCLEOTIDE SEQUENCE [LARGE SCALE GENOMIC DNA]</scope>
</reference>
<dbReference type="Proteomes" id="UP000011014">
    <property type="component" value="Unassembled WGS sequence"/>
</dbReference>
<feature type="non-terminal residue" evidence="1">
    <location>
        <position position="1"/>
    </location>
</feature>
<name>E4YI54_OIKDI</name>
<gene>
    <name evidence="1" type="ORF">GSOID_T00026969001</name>
</gene>
<protein>
    <submittedName>
        <fullName evidence="1">Uncharacterized protein</fullName>
    </submittedName>
</protein>
<evidence type="ECO:0000313" key="1">
    <source>
        <dbReference type="EMBL" id="CBY35165.1"/>
    </source>
</evidence>
<dbReference type="EMBL" id="FN654593">
    <property type="protein sequence ID" value="CBY35165.1"/>
    <property type="molecule type" value="Genomic_DNA"/>
</dbReference>
<proteinExistence type="predicted"/>
<accession>E4YI54</accession>